<dbReference type="HOGENOM" id="CLU_2689582_0_0_1"/>
<organism evidence="1">
    <name type="scientific">Trichophyton rubrum CBS 288.86</name>
    <dbReference type="NCBI Taxonomy" id="1215330"/>
    <lineage>
        <taxon>Eukaryota</taxon>
        <taxon>Fungi</taxon>
        <taxon>Dikarya</taxon>
        <taxon>Ascomycota</taxon>
        <taxon>Pezizomycotina</taxon>
        <taxon>Eurotiomycetes</taxon>
        <taxon>Eurotiomycetidae</taxon>
        <taxon>Onygenales</taxon>
        <taxon>Arthrodermataceae</taxon>
        <taxon>Trichophyton</taxon>
    </lineage>
</organism>
<gene>
    <name evidence="1" type="ORF">H103_08358</name>
</gene>
<dbReference type="Proteomes" id="UP000023758">
    <property type="component" value="Unassembled WGS sequence"/>
</dbReference>
<sequence length="74" mass="8293">MRNRPEPVSLLRSWHYFGDYMLSCISILWMLGNGGWKAHAGETCRVECGGQPGHSILGLRARVIPSIILVVKTR</sequence>
<dbReference type="EMBL" id="KK207937">
    <property type="protein sequence ID" value="EZF48020.1"/>
    <property type="molecule type" value="Genomic_DNA"/>
</dbReference>
<name>A0A022VPM2_TRIRU</name>
<evidence type="ECO:0000313" key="1">
    <source>
        <dbReference type="EMBL" id="EZF48020.1"/>
    </source>
</evidence>
<accession>A0A022VPM2</accession>
<proteinExistence type="predicted"/>
<reference evidence="1" key="1">
    <citation type="submission" date="2014-02" db="EMBL/GenBank/DDBJ databases">
        <title>The Genome Sequence of Trichophyton rubrum (morphotype fischeri) CBS 288.86.</title>
        <authorList>
            <consortium name="The Broad Institute Genomics Platform"/>
            <person name="Cuomo C.A."/>
            <person name="White T.C."/>
            <person name="Graser Y."/>
            <person name="Martinez-Rossi N."/>
            <person name="Heitman J."/>
            <person name="Young S.K."/>
            <person name="Zeng Q."/>
            <person name="Gargeya S."/>
            <person name="Abouelleil A."/>
            <person name="Alvarado L."/>
            <person name="Chapman S.B."/>
            <person name="Gainer-Dewar J."/>
            <person name="Goldberg J."/>
            <person name="Griggs A."/>
            <person name="Gujja S."/>
            <person name="Hansen M."/>
            <person name="Howarth C."/>
            <person name="Imamovic A."/>
            <person name="Larimer J."/>
            <person name="Martinez D."/>
            <person name="Murphy C."/>
            <person name="Pearson M.D."/>
            <person name="Persinoti G."/>
            <person name="Poon T."/>
            <person name="Priest M."/>
            <person name="Roberts A.D."/>
            <person name="Saif S."/>
            <person name="Shea T.D."/>
            <person name="Sykes S.N."/>
            <person name="Wortman J."/>
            <person name="Nusbaum C."/>
            <person name="Birren B."/>
        </authorList>
    </citation>
    <scope>NUCLEOTIDE SEQUENCE [LARGE SCALE GENOMIC DNA]</scope>
    <source>
        <strain evidence="1">CBS 288.86</strain>
    </source>
</reference>
<dbReference type="AlphaFoldDB" id="A0A022VPM2"/>
<protein>
    <submittedName>
        <fullName evidence="1">Uncharacterized protein</fullName>
    </submittedName>
</protein>